<name>A0A6L5JZ12_RHOTE</name>
<evidence type="ECO:0000256" key="3">
    <source>
        <dbReference type="ARBA" id="ARBA00022630"/>
    </source>
</evidence>
<dbReference type="GO" id="GO:0022900">
    <property type="term" value="P:electron transport chain"/>
    <property type="evidence" value="ECO:0007669"/>
    <property type="project" value="UniProtKB-UniRule"/>
</dbReference>
<organism evidence="11 12">
    <name type="scientific">Rhodocyclus tenuis</name>
    <name type="common">Rhodospirillum tenue</name>
    <dbReference type="NCBI Taxonomy" id="1066"/>
    <lineage>
        <taxon>Bacteria</taxon>
        <taxon>Pseudomonadati</taxon>
        <taxon>Pseudomonadota</taxon>
        <taxon>Betaproteobacteria</taxon>
        <taxon>Rhodocyclales</taxon>
        <taxon>Rhodocyclaceae</taxon>
        <taxon>Rhodocyclus</taxon>
    </lineage>
</organism>
<feature type="transmembrane region" description="Helical" evidence="10">
    <location>
        <begin position="260"/>
        <end position="280"/>
    </location>
</feature>
<comment type="similarity">
    <text evidence="10">Belongs to the NqrB/RnfD family.</text>
</comment>
<evidence type="ECO:0000256" key="10">
    <source>
        <dbReference type="HAMAP-Rule" id="MF_00462"/>
    </source>
</evidence>
<feature type="modified residue" description="FMN phosphoryl threonine" evidence="10">
    <location>
        <position position="185"/>
    </location>
</feature>
<evidence type="ECO:0000256" key="6">
    <source>
        <dbReference type="ARBA" id="ARBA00022967"/>
    </source>
</evidence>
<dbReference type="EC" id="7.-.-.-" evidence="10"/>
<dbReference type="OrthoDB" id="9776359at2"/>
<protein>
    <recommendedName>
        <fullName evidence="10">Ion-translocating oxidoreductase complex subunit D</fullName>
        <ecNumber evidence="10">7.-.-.-</ecNumber>
    </recommendedName>
    <alternativeName>
        <fullName evidence="10">Rnf electron transport complex subunit D</fullName>
    </alternativeName>
</protein>
<keyword evidence="7 10" id="KW-0249">Electron transport</keyword>
<comment type="subunit">
    <text evidence="10">The complex is composed of six subunits: RnfA, RnfB, RnfC, RnfD, RnfE and RnfG.</text>
</comment>
<comment type="caution">
    <text evidence="11">The sequence shown here is derived from an EMBL/GenBank/DDBJ whole genome shotgun (WGS) entry which is preliminary data.</text>
</comment>
<dbReference type="Proteomes" id="UP000480275">
    <property type="component" value="Unassembled WGS sequence"/>
</dbReference>
<feature type="transmembrane region" description="Helical" evidence="10">
    <location>
        <begin position="30"/>
        <end position="58"/>
    </location>
</feature>
<accession>A0A6L5JZ12</accession>
<evidence type="ECO:0000256" key="7">
    <source>
        <dbReference type="ARBA" id="ARBA00022982"/>
    </source>
</evidence>
<feature type="transmembrane region" description="Helical" evidence="10">
    <location>
        <begin position="206"/>
        <end position="227"/>
    </location>
</feature>
<keyword evidence="6 10" id="KW-1278">Translocase</keyword>
<evidence type="ECO:0000256" key="4">
    <source>
        <dbReference type="ARBA" id="ARBA00022643"/>
    </source>
</evidence>
<keyword evidence="4 10" id="KW-0288">FMN</keyword>
<dbReference type="PANTHER" id="PTHR30578:SF0">
    <property type="entry name" value="ION-TRANSLOCATING OXIDOREDUCTASE COMPLEX SUBUNIT D"/>
    <property type="match status" value="1"/>
</dbReference>
<keyword evidence="3 10" id="KW-0285">Flavoprotein</keyword>
<keyword evidence="8 10" id="KW-1133">Transmembrane helix</keyword>
<gene>
    <name evidence="10" type="primary">rnfD</name>
    <name evidence="11" type="ORF">GHK24_06690</name>
</gene>
<dbReference type="EMBL" id="WIXJ01000003">
    <property type="protein sequence ID" value="MQY51458.1"/>
    <property type="molecule type" value="Genomic_DNA"/>
</dbReference>
<keyword evidence="10" id="KW-1003">Cell membrane</keyword>
<comment type="subcellular location">
    <subcellularLocation>
        <location evidence="10">Cell inner membrane</location>
        <topology evidence="10">Multi-pass membrane protein</topology>
    </subcellularLocation>
</comment>
<evidence type="ECO:0000256" key="2">
    <source>
        <dbReference type="ARBA" id="ARBA00022553"/>
    </source>
</evidence>
<sequence>MTPTVEIRSAPHVKAPRSVEQIMRNVVYSLLPVCAFFIFQYGISAAALLIVVTGACLLTERFFLATGTQAGRLADWSATITGILLALSLPPGFPLWMGFVAGAVAIALGKAIFGGIGFNVFNPALVGRAFVQAAFPTAIATYTPSFLPGRFSEFVPSSLAMPLMMPADVSVWLHERQLDALAGATPLAKWKFEGVLANAVDLLTSLSGHMAVGPAPLLILLCGAYLAARRFLDWRIPASILGSATALALVLYSINPEHYPNPLFMLFSGGLIIGAIYMATDMVSSPVTPRGMVLYGVLIGVLTVVIRYYSGLPEGVMYAILIGNASMPLIERISQPTPFGKGVFNRQKRPASFTLDPDFIAPEITRAPTRTSRFSRKKDGADA</sequence>
<dbReference type="Pfam" id="PF03116">
    <property type="entry name" value="NQR2_RnfD_RnfE"/>
    <property type="match status" value="1"/>
</dbReference>
<dbReference type="HAMAP" id="MF_00462">
    <property type="entry name" value="RsxD_RnfD"/>
    <property type="match status" value="1"/>
</dbReference>
<reference evidence="11 12" key="1">
    <citation type="submission" date="2019-10" db="EMBL/GenBank/DDBJ databases">
        <title>Whole-genome sequence of the purple nonsulfur photosynthetic bacterium Rhodocyclus tenuis.</title>
        <authorList>
            <person name="Kyndt J.A."/>
            <person name="Meyer T.E."/>
        </authorList>
    </citation>
    <scope>NUCLEOTIDE SEQUENCE [LARGE SCALE GENOMIC DNA]</scope>
    <source>
        <strain evidence="11 12">DSM 110</strain>
    </source>
</reference>
<keyword evidence="5 10" id="KW-0812">Transmembrane</keyword>
<feature type="transmembrane region" description="Helical" evidence="10">
    <location>
        <begin position="95"/>
        <end position="113"/>
    </location>
</feature>
<dbReference type="AlphaFoldDB" id="A0A6L5JZ12"/>
<dbReference type="GO" id="GO:0055085">
    <property type="term" value="P:transmembrane transport"/>
    <property type="evidence" value="ECO:0007669"/>
    <property type="project" value="InterPro"/>
</dbReference>
<comment type="cofactor">
    <cofactor evidence="10">
        <name>FMN</name>
        <dbReference type="ChEBI" id="CHEBI:58210"/>
    </cofactor>
</comment>
<dbReference type="InterPro" id="IPR011303">
    <property type="entry name" value="RnfD_bac"/>
</dbReference>
<feature type="transmembrane region" description="Helical" evidence="10">
    <location>
        <begin position="292"/>
        <end position="309"/>
    </location>
</feature>
<dbReference type="GO" id="GO:0005886">
    <property type="term" value="C:plasma membrane"/>
    <property type="evidence" value="ECO:0007669"/>
    <property type="project" value="UniProtKB-SubCell"/>
</dbReference>
<dbReference type="NCBIfam" id="TIGR01946">
    <property type="entry name" value="rnfD"/>
    <property type="match status" value="1"/>
</dbReference>
<dbReference type="PANTHER" id="PTHR30578">
    <property type="entry name" value="ELECTRON TRANSPORT COMPLEX PROTEIN RNFD"/>
    <property type="match status" value="1"/>
</dbReference>
<evidence type="ECO:0000256" key="9">
    <source>
        <dbReference type="ARBA" id="ARBA00023136"/>
    </source>
</evidence>
<evidence type="ECO:0000313" key="11">
    <source>
        <dbReference type="EMBL" id="MQY51458.1"/>
    </source>
</evidence>
<feature type="transmembrane region" description="Helical" evidence="10">
    <location>
        <begin position="234"/>
        <end position="254"/>
    </location>
</feature>
<feature type="transmembrane region" description="Helical" evidence="10">
    <location>
        <begin position="125"/>
        <end position="147"/>
    </location>
</feature>
<comment type="function">
    <text evidence="10">Part of a membrane-bound complex that couples electron transfer with translocation of ions across the membrane.</text>
</comment>
<keyword evidence="10" id="KW-0997">Cell inner membrane</keyword>
<dbReference type="InterPro" id="IPR004338">
    <property type="entry name" value="NqrB/RnfD"/>
</dbReference>
<evidence type="ECO:0000256" key="8">
    <source>
        <dbReference type="ARBA" id="ARBA00022989"/>
    </source>
</evidence>
<proteinExistence type="inferred from homology"/>
<keyword evidence="2 10" id="KW-0597">Phosphoprotein</keyword>
<evidence type="ECO:0000256" key="5">
    <source>
        <dbReference type="ARBA" id="ARBA00022692"/>
    </source>
</evidence>
<evidence type="ECO:0000256" key="1">
    <source>
        <dbReference type="ARBA" id="ARBA00022448"/>
    </source>
</evidence>
<keyword evidence="1 10" id="KW-0813">Transport</keyword>
<keyword evidence="9 10" id="KW-0472">Membrane</keyword>
<evidence type="ECO:0000313" key="12">
    <source>
        <dbReference type="Proteomes" id="UP000480275"/>
    </source>
</evidence>